<evidence type="ECO:0000256" key="1">
    <source>
        <dbReference type="SAM" id="SignalP"/>
    </source>
</evidence>
<keyword evidence="1" id="KW-0732">Signal</keyword>
<keyword evidence="3" id="KW-1185">Reference proteome</keyword>
<feature type="chain" id="PRO_5041906063" evidence="1">
    <location>
        <begin position="26"/>
        <end position="128"/>
    </location>
</feature>
<dbReference type="Proteomes" id="UP000503313">
    <property type="component" value="Chromosome"/>
</dbReference>
<dbReference type="AlphaFoldDB" id="A0AAE7BF93"/>
<dbReference type="RefSeq" id="WP_129011362.1">
    <property type="nucleotide sequence ID" value="NZ_CP053835.1"/>
</dbReference>
<proteinExistence type="predicted"/>
<evidence type="ECO:0000313" key="3">
    <source>
        <dbReference type="Proteomes" id="UP000503313"/>
    </source>
</evidence>
<organism evidence="2 3">
    <name type="scientific">Arcobacter defluvii</name>
    <dbReference type="NCBI Taxonomy" id="873191"/>
    <lineage>
        <taxon>Bacteria</taxon>
        <taxon>Pseudomonadati</taxon>
        <taxon>Campylobacterota</taxon>
        <taxon>Epsilonproteobacteria</taxon>
        <taxon>Campylobacterales</taxon>
        <taxon>Arcobacteraceae</taxon>
        <taxon>Arcobacter</taxon>
    </lineage>
</organism>
<sequence>MCKNIKSITSKVLLSLALFTSYSYADNIDLVKESIMRFDKSITVGQAFDNWENCKDKKWTEFQTNNKKRIVEFNCKVVNGMDCTVQWLINLDDTAEVIYAKITENKNGKILERRMTPLQIFKGIYANK</sequence>
<reference evidence="2 3" key="1">
    <citation type="submission" date="2020-05" db="EMBL/GenBank/DDBJ databases">
        <title>Complete genome sequencing of Campylobacter and Arcobacter type strains.</title>
        <authorList>
            <person name="Miller W.G."/>
            <person name="Yee E."/>
        </authorList>
    </citation>
    <scope>NUCLEOTIDE SEQUENCE [LARGE SCALE GENOMIC DNA]</scope>
    <source>
        <strain evidence="2 3">LMG 25694</strain>
    </source>
</reference>
<name>A0AAE7BF93_9BACT</name>
<gene>
    <name evidence="2" type="ORF">ADFLV_1967</name>
</gene>
<protein>
    <submittedName>
        <fullName evidence="2">Uncharacterized protein</fullName>
    </submittedName>
</protein>
<evidence type="ECO:0000313" key="2">
    <source>
        <dbReference type="EMBL" id="QKF77983.1"/>
    </source>
</evidence>
<accession>A0AAE7BF93</accession>
<feature type="signal peptide" evidence="1">
    <location>
        <begin position="1"/>
        <end position="25"/>
    </location>
</feature>
<dbReference type="KEGG" id="adz:ADFLV_1967"/>
<dbReference type="EMBL" id="CP053835">
    <property type="protein sequence ID" value="QKF77983.1"/>
    <property type="molecule type" value="Genomic_DNA"/>
</dbReference>